<keyword evidence="11" id="KW-1133">Transmembrane helix</keyword>
<dbReference type="PRINTS" id="PR00385">
    <property type="entry name" value="P450"/>
</dbReference>
<dbReference type="SUPFAM" id="SSF48264">
    <property type="entry name" value="Cytochrome P450"/>
    <property type="match status" value="1"/>
</dbReference>
<evidence type="ECO:0000313" key="13">
    <source>
        <dbReference type="Proteomes" id="UP000887013"/>
    </source>
</evidence>
<name>A0A8X6PYT2_NEPPI</name>
<dbReference type="GO" id="GO:0020037">
    <property type="term" value="F:heme binding"/>
    <property type="evidence" value="ECO:0007669"/>
    <property type="project" value="InterPro"/>
</dbReference>
<organism evidence="12 13">
    <name type="scientific">Nephila pilipes</name>
    <name type="common">Giant wood spider</name>
    <name type="synonym">Nephila maculata</name>
    <dbReference type="NCBI Taxonomy" id="299642"/>
    <lineage>
        <taxon>Eukaryota</taxon>
        <taxon>Metazoa</taxon>
        <taxon>Ecdysozoa</taxon>
        <taxon>Arthropoda</taxon>
        <taxon>Chelicerata</taxon>
        <taxon>Arachnida</taxon>
        <taxon>Araneae</taxon>
        <taxon>Araneomorphae</taxon>
        <taxon>Entelegynae</taxon>
        <taxon>Araneoidea</taxon>
        <taxon>Nephilidae</taxon>
        <taxon>Nephila</taxon>
    </lineage>
</organism>
<dbReference type="Proteomes" id="UP000887013">
    <property type="component" value="Unassembled WGS sequence"/>
</dbReference>
<keyword evidence="11" id="KW-0812">Transmembrane</keyword>
<keyword evidence="8 11" id="KW-0472">Membrane</keyword>
<comment type="cofactor">
    <cofactor evidence="1 9">
        <name>heme</name>
        <dbReference type="ChEBI" id="CHEBI:30413"/>
    </cofactor>
</comment>
<feature type="transmembrane region" description="Helical" evidence="11">
    <location>
        <begin position="6"/>
        <end position="22"/>
    </location>
</feature>
<evidence type="ECO:0000256" key="6">
    <source>
        <dbReference type="ARBA" id="ARBA00023004"/>
    </source>
</evidence>
<dbReference type="GO" id="GO:0005789">
    <property type="term" value="C:endoplasmic reticulum membrane"/>
    <property type="evidence" value="ECO:0007669"/>
    <property type="project" value="UniProtKB-SubCell"/>
</dbReference>
<proteinExistence type="inferred from homology"/>
<feature type="transmembrane region" description="Helical" evidence="11">
    <location>
        <begin position="209"/>
        <end position="230"/>
    </location>
</feature>
<dbReference type="PRINTS" id="PR00463">
    <property type="entry name" value="EP450I"/>
</dbReference>
<comment type="subcellular location">
    <subcellularLocation>
        <location evidence="2">Endoplasmic reticulum membrane</location>
    </subcellularLocation>
</comment>
<gene>
    <name evidence="12" type="primary">Cyp4v2</name>
    <name evidence="12" type="ORF">NPIL_252761</name>
</gene>
<evidence type="ECO:0000256" key="4">
    <source>
        <dbReference type="ARBA" id="ARBA00022617"/>
    </source>
</evidence>
<evidence type="ECO:0000256" key="10">
    <source>
        <dbReference type="RuleBase" id="RU000461"/>
    </source>
</evidence>
<keyword evidence="13" id="KW-1185">Reference proteome</keyword>
<dbReference type="CDD" id="cd20628">
    <property type="entry name" value="CYP4"/>
    <property type="match status" value="1"/>
</dbReference>
<dbReference type="InterPro" id="IPR036396">
    <property type="entry name" value="Cyt_P450_sf"/>
</dbReference>
<dbReference type="Gene3D" id="1.10.630.10">
    <property type="entry name" value="Cytochrome P450"/>
    <property type="match status" value="1"/>
</dbReference>
<keyword evidence="6 9" id="KW-0408">Iron</keyword>
<keyword evidence="4 9" id="KW-0349">Heme</keyword>
<dbReference type="Pfam" id="PF00067">
    <property type="entry name" value="p450"/>
    <property type="match status" value="1"/>
</dbReference>
<comment type="similarity">
    <text evidence="3 10">Belongs to the cytochrome P450 family.</text>
</comment>
<evidence type="ECO:0000256" key="5">
    <source>
        <dbReference type="ARBA" id="ARBA00022824"/>
    </source>
</evidence>
<dbReference type="PANTHER" id="PTHR24291:SF189">
    <property type="entry name" value="CYTOCHROME P450 4C3-RELATED"/>
    <property type="match status" value="1"/>
</dbReference>
<dbReference type="PANTHER" id="PTHR24291">
    <property type="entry name" value="CYTOCHROME P450 FAMILY 4"/>
    <property type="match status" value="1"/>
</dbReference>
<feature type="binding site" description="axial binding residue" evidence="9">
    <location>
        <position position="465"/>
    </location>
    <ligand>
        <name>heme</name>
        <dbReference type="ChEBI" id="CHEBI:30413"/>
    </ligand>
    <ligandPart>
        <name>Fe</name>
        <dbReference type="ChEBI" id="CHEBI:18248"/>
    </ligandPart>
</feature>
<dbReference type="InterPro" id="IPR017972">
    <property type="entry name" value="Cyt_P450_CS"/>
</dbReference>
<keyword evidence="7 10" id="KW-0503">Monooxygenase</keyword>
<dbReference type="PROSITE" id="PS00086">
    <property type="entry name" value="CYTOCHROME_P450"/>
    <property type="match status" value="1"/>
</dbReference>
<protein>
    <submittedName>
        <fullName evidence="12">Cytochrome P450 4V2</fullName>
    </submittedName>
</protein>
<keyword evidence="5" id="KW-0256">Endoplasmic reticulum</keyword>
<dbReference type="GO" id="GO:0016705">
    <property type="term" value="F:oxidoreductase activity, acting on paired donors, with incorporation or reduction of molecular oxygen"/>
    <property type="evidence" value="ECO:0007669"/>
    <property type="project" value="InterPro"/>
</dbReference>
<evidence type="ECO:0000256" key="9">
    <source>
        <dbReference type="PIRSR" id="PIRSR602401-1"/>
    </source>
</evidence>
<evidence type="ECO:0000313" key="12">
    <source>
        <dbReference type="EMBL" id="GFT92218.1"/>
    </source>
</evidence>
<dbReference type="EMBL" id="BMAW01074430">
    <property type="protein sequence ID" value="GFT92218.1"/>
    <property type="molecule type" value="Genomic_DNA"/>
</dbReference>
<evidence type="ECO:0000256" key="7">
    <source>
        <dbReference type="ARBA" id="ARBA00023033"/>
    </source>
</evidence>
<dbReference type="OrthoDB" id="6410721at2759"/>
<accession>A0A8X6PYT2</accession>
<evidence type="ECO:0000256" key="2">
    <source>
        <dbReference type="ARBA" id="ARBA00004586"/>
    </source>
</evidence>
<comment type="caution">
    <text evidence="12">The sequence shown here is derived from an EMBL/GenBank/DDBJ whole genome shotgun (WGS) entry which is preliminary data.</text>
</comment>
<dbReference type="AlphaFoldDB" id="A0A8X6PYT2"/>
<sequence length="524" mass="61234">MVLLPFAAVFLGIILVLIRYSLWRKKYCQNLPGIEPGLFNIPGDLTIFLMRYVLDKEHPILYHFGQVMNERNKIFQQKQLFYIWGFYKPHIFFVKAEAVKQLLSKGNGAEEKSWHYEFLKPILGTGLITSSVDKWKPRRKLLTPCFHADILRGFLTVFNERSQKLVEHLRKETKEEFTYISSPVTLTALDIIFETMLGTSVEALKKNNAQYIIAMNNFVKVNSITYVLLFRRLADMFMARMVKFWEWPNFIFDLTTGKEQKRLQKIIHDFTASVIQEKKMQYLSGNRENAAGKRKAFMDLLLENHFETKELSEEDICEEVNTFVAAGHETIAITIAWTLYLIGLYPDVQTKIHEELDRIFGTDEKRHVKERDLNDLEYLDCVLKETNRLYTAVPIIAKELQKDTNICGYTIPKESTCAILIYFLHRDKDVFPDPEKFDPDRFLPENAAKIPEYGYIPFSSGPRNCIGQKFAIMEMKTVISLILRNYTIESLDSRDKVLPIMQITLHPSVPIRVRIRPRKMNNIE</sequence>
<evidence type="ECO:0000256" key="1">
    <source>
        <dbReference type="ARBA" id="ARBA00001971"/>
    </source>
</evidence>
<reference evidence="12" key="1">
    <citation type="submission" date="2020-08" db="EMBL/GenBank/DDBJ databases">
        <title>Multicomponent nature underlies the extraordinary mechanical properties of spider dragline silk.</title>
        <authorList>
            <person name="Kono N."/>
            <person name="Nakamura H."/>
            <person name="Mori M."/>
            <person name="Yoshida Y."/>
            <person name="Ohtoshi R."/>
            <person name="Malay A.D."/>
            <person name="Moran D.A.P."/>
            <person name="Tomita M."/>
            <person name="Numata K."/>
            <person name="Arakawa K."/>
        </authorList>
    </citation>
    <scope>NUCLEOTIDE SEQUENCE</scope>
</reference>
<dbReference type="GO" id="GO:0005506">
    <property type="term" value="F:iron ion binding"/>
    <property type="evidence" value="ECO:0007669"/>
    <property type="project" value="InterPro"/>
</dbReference>
<dbReference type="InterPro" id="IPR001128">
    <property type="entry name" value="Cyt_P450"/>
</dbReference>
<evidence type="ECO:0000256" key="3">
    <source>
        <dbReference type="ARBA" id="ARBA00010617"/>
    </source>
</evidence>
<dbReference type="InterPro" id="IPR050196">
    <property type="entry name" value="Cytochrome_P450_Monoox"/>
</dbReference>
<dbReference type="GO" id="GO:0004497">
    <property type="term" value="F:monooxygenase activity"/>
    <property type="evidence" value="ECO:0007669"/>
    <property type="project" value="UniProtKB-KW"/>
</dbReference>
<dbReference type="InterPro" id="IPR002401">
    <property type="entry name" value="Cyt_P450_E_grp-I"/>
</dbReference>
<evidence type="ECO:0000256" key="8">
    <source>
        <dbReference type="ARBA" id="ARBA00023136"/>
    </source>
</evidence>
<keyword evidence="10" id="KW-0560">Oxidoreductase</keyword>
<evidence type="ECO:0000256" key="11">
    <source>
        <dbReference type="SAM" id="Phobius"/>
    </source>
</evidence>
<keyword evidence="9 10" id="KW-0479">Metal-binding</keyword>